<evidence type="ECO:0000256" key="1">
    <source>
        <dbReference type="ARBA" id="ARBA00022723"/>
    </source>
</evidence>
<dbReference type="CDD" id="cd00051">
    <property type="entry name" value="EFh"/>
    <property type="match status" value="1"/>
</dbReference>
<dbReference type="AlphaFoldDB" id="A0AAN9TA27"/>
<dbReference type="GO" id="GO:0005509">
    <property type="term" value="F:calcium ion binding"/>
    <property type="evidence" value="ECO:0007669"/>
    <property type="project" value="InterPro"/>
</dbReference>
<accession>A0AAN9TA27</accession>
<keyword evidence="1" id="KW-0479">Metal-binding</keyword>
<evidence type="ECO:0000259" key="5">
    <source>
        <dbReference type="PROSITE" id="PS50222"/>
    </source>
</evidence>
<protein>
    <recommendedName>
        <fullName evidence="5">EF-hand domain-containing protein</fullName>
    </recommendedName>
</protein>
<name>A0AAN9TA27_9HEMI</name>
<dbReference type="Pfam" id="PF21008">
    <property type="entry name" value="AIF-1"/>
    <property type="match status" value="1"/>
</dbReference>
<keyword evidence="7" id="KW-1185">Reference proteome</keyword>
<dbReference type="PANTHER" id="PTHR13025:SF6">
    <property type="entry name" value="EF-HAND DOMAIN-CONTAINING PROTEIN-RELATED"/>
    <property type="match status" value="1"/>
</dbReference>
<dbReference type="EMBL" id="JBBCAQ010000036">
    <property type="protein sequence ID" value="KAK7575558.1"/>
    <property type="molecule type" value="Genomic_DNA"/>
</dbReference>
<sequence>MISPATPNSHDEVLMCYEKIMLKYDEGRDGFLDLEELKRMMEKLGAPQTHLDLKAMIKEVDEDGDNKISFREFLLIFRKANAGELLEESGLSKLAKLTEIDVVEVGVNGAKEFFEAKIQELQRSNKFEDEIRQEQEDRRKEEEEKTQRRMAFKEKAAIFQNGR</sequence>
<keyword evidence="2" id="KW-0677">Repeat</keyword>
<proteinExistence type="predicted"/>
<dbReference type="FunFam" id="1.10.238.10:FF:000112">
    <property type="entry name" value="EF-hand domain family, member D2"/>
    <property type="match status" value="1"/>
</dbReference>
<reference evidence="6 7" key="1">
    <citation type="submission" date="2024-03" db="EMBL/GenBank/DDBJ databases">
        <title>Adaptation during the transition from Ophiocordyceps entomopathogen to insect associate is accompanied by gene loss and intensified selection.</title>
        <authorList>
            <person name="Ward C.M."/>
            <person name="Onetto C.A."/>
            <person name="Borneman A.R."/>
        </authorList>
    </citation>
    <scope>NUCLEOTIDE SEQUENCE [LARGE SCALE GENOMIC DNA]</scope>
    <source>
        <strain evidence="6">AWRI1</strain>
        <tissue evidence="6">Single Adult Female</tissue>
    </source>
</reference>
<dbReference type="InterPro" id="IPR049025">
    <property type="entry name" value="AIF-1_EF_pair"/>
</dbReference>
<feature type="region of interest" description="Disordered" evidence="4">
    <location>
        <begin position="126"/>
        <end position="148"/>
    </location>
</feature>
<feature type="domain" description="EF-hand" evidence="5">
    <location>
        <begin position="48"/>
        <end position="83"/>
    </location>
</feature>
<comment type="caution">
    <text evidence="6">The sequence shown here is derived from an EMBL/GenBank/DDBJ whole genome shotgun (WGS) entry which is preliminary data.</text>
</comment>
<evidence type="ECO:0000313" key="6">
    <source>
        <dbReference type="EMBL" id="KAK7575558.1"/>
    </source>
</evidence>
<evidence type="ECO:0000256" key="3">
    <source>
        <dbReference type="ARBA" id="ARBA00022837"/>
    </source>
</evidence>
<dbReference type="InterPro" id="IPR002048">
    <property type="entry name" value="EF_hand_dom"/>
</dbReference>
<dbReference type="SUPFAM" id="SSF47473">
    <property type="entry name" value="EF-hand"/>
    <property type="match status" value="1"/>
</dbReference>
<organism evidence="6 7">
    <name type="scientific">Parthenolecanium corni</name>
    <dbReference type="NCBI Taxonomy" id="536013"/>
    <lineage>
        <taxon>Eukaryota</taxon>
        <taxon>Metazoa</taxon>
        <taxon>Ecdysozoa</taxon>
        <taxon>Arthropoda</taxon>
        <taxon>Hexapoda</taxon>
        <taxon>Insecta</taxon>
        <taxon>Pterygota</taxon>
        <taxon>Neoptera</taxon>
        <taxon>Paraneoptera</taxon>
        <taxon>Hemiptera</taxon>
        <taxon>Sternorrhyncha</taxon>
        <taxon>Coccoidea</taxon>
        <taxon>Coccidae</taxon>
        <taxon>Parthenolecanium</taxon>
    </lineage>
</organism>
<dbReference type="PROSITE" id="PS00018">
    <property type="entry name" value="EF_HAND_1"/>
    <property type="match status" value="1"/>
</dbReference>
<dbReference type="InterPro" id="IPR011992">
    <property type="entry name" value="EF-hand-dom_pair"/>
</dbReference>
<evidence type="ECO:0000313" key="7">
    <source>
        <dbReference type="Proteomes" id="UP001367676"/>
    </source>
</evidence>
<evidence type="ECO:0000256" key="4">
    <source>
        <dbReference type="SAM" id="MobiDB-lite"/>
    </source>
</evidence>
<dbReference type="SMART" id="SM00054">
    <property type="entry name" value="EFh"/>
    <property type="match status" value="2"/>
</dbReference>
<dbReference type="PANTHER" id="PTHR13025">
    <property type="entry name" value="EF-HAND DOMAIN-CONTAINING PROTEIN D"/>
    <property type="match status" value="1"/>
</dbReference>
<dbReference type="InterPro" id="IPR040365">
    <property type="entry name" value="EFHD1/2"/>
</dbReference>
<evidence type="ECO:0000256" key="2">
    <source>
        <dbReference type="ARBA" id="ARBA00022737"/>
    </source>
</evidence>
<feature type="domain" description="EF-hand" evidence="5">
    <location>
        <begin position="12"/>
        <end position="47"/>
    </location>
</feature>
<keyword evidence="3" id="KW-0106">Calcium</keyword>
<gene>
    <name evidence="6" type="ORF">V9T40_011844</name>
</gene>
<dbReference type="Proteomes" id="UP001367676">
    <property type="component" value="Unassembled WGS sequence"/>
</dbReference>
<dbReference type="InterPro" id="IPR018247">
    <property type="entry name" value="EF_Hand_1_Ca_BS"/>
</dbReference>
<dbReference type="Gene3D" id="1.10.238.10">
    <property type="entry name" value="EF-hand"/>
    <property type="match status" value="1"/>
</dbReference>
<dbReference type="PROSITE" id="PS50222">
    <property type="entry name" value="EF_HAND_2"/>
    <property type="match status" value="2"/>
</dbReference>